<dbReference type="PANTHER" id="PTHR45138:SF9">
    <property type="entry name" value="DIGUANYLATE CYCLASE DGCM-RELATED"/>
    <property type="match status" value="1"/>
</dbReference>
<dbReference type="InterPro" id="IPR011006">
    <property type="entry name" value="CheY-like_superfamily"/>
</dbReference>
<dbReference type="CDD" id="cd01949">
    <property type="entry name" value="GGDEF"/>
    <property type="match status" value="1"/>
</dbReference>
<evidence type="ECO:0000259" key="5">
    <source>
        <dbReference type="PROSITE" id="PS50887"/>
    </source>
</evidence>
<dbReference type="GO" id="GO:0005886">
    <property type="term" value="C:plasma membrane"/>
    <property type="evidence" value="ECO:0007669"/>
    <property type="project" value="TreeGrafter"/>
</dbReference>
<gene>
    <name evidence="6" type="ORF">HQN60_09325</name>
</gene>
<dbReference type="Gene3D" id="3.30.70.270">
    <property type="match status" value="1"/>
</dbReference>
<evidence type="ECO:0000256" key="1">
    <source>
        <dbReference type="ARBA" id="ARBA00012528"/>
    </source>
</evidence>
<keyword evidence="7" id="KW-1185">Reference proteome</keyword>
<dbReference type="GO" id="GO:1902201">
    <property type="term" value="P:negative regulation of bacterial-type flagellum-dependent cell motility"/>
    <property type="evidence" value="ECO:0007669"/>
    <property type="project" value="TreeGrafter"/>
</dbReference>
<proteinExistence type="predicted"/>
<dbReference type="Gene3D" id="3.40.50.2300">
    <property type="match status" value="1"/>
</dbReference>
<evidence type="ECO:0000313" key="6">
    <source>
        <dbReference type="EMBL" id="QKJ66884.1"/>
    </source>
</evidence>
<dbReference type="SUPFAM" id="SSF55073">
    <property type="entry name" value="Nucleotide cyclase"/>
    <property type="match status" value="1"/>
</dbReference>
<dbReference type="SMART" id="SM00448">
    <property type="entry name" value="REC"/>
    <property type="match status" value="1"/>
</dbReference>
<dbReference type="PROSITE" id="PS50110">
    <property type="entry name" value="RESPONSE_REGULATORY"/>
    <property type="match status" value="1"/>
</dbReference>
<dbReference type="GO" id="GO:0052621">
    <property type="term" value="F:diguanylate cyclase activity"/>
    <property type="evidence" value="ECO:0007669"/>
    <property type="project" value="UniProtKB-EC"/>
</dbReference>
<dbReference type="InterPro" id="IPR050469">
    <property type="entry name" value="Diguanylate_Cyclase"/>
</dbReference>
<accession>A0A6M8SRX3</accession>
<evidence type="ECO:0000313" key="7">
    <source>
        <dbReference type="Proteomes" id="UP000504844"/>
    </source>
</evidence>
<dbReference type="GO" id="GO:0000160">
    <property type="term" value="P:phosphorelay signal transduction system"/>
    <property type="evidence" value="ECO:0007669"/>
    <property type="project" value="InterPro"/>
</dbReference>
<dbReference type="EMBL" id="CP054143">
    <property type="protein sequence ID" value="QKJ66884.1"/>
    <property type="molecule type" value="Genomic_DNA"/>
</dbReference>
<dbReference type="InterPro" id="IPR029787">
    <property type="entry name" value="Nucleotide_cyclase"/>
</dbReference>
<protein>
    <recommendedName>
        <fullName evidence="1">diguanylate cyclase</fullName>
        <ecNumber evidence="1">2.7.7.65</ecNumber>
    </recommendedName>
</protein>
<evidence type="ECO:0000259" key="4">
    <source>
        <dbReference type="PROSITE" id="PS50110"/>
    </source>
</evidence>
<dbReference type="SUPFAM" id="SSF52172">
    <property type="entry name" value="CheY-like"/>
    <property type="match status" value="1"/>
</dbReference>
<feature type="domain" description="Response regulatory" evidence="4">
    <location>
        <begin position="5"/>
        <end position="120"/>
    </location>
</feature>
<reference evidence="6 7" key="1">
    <citation type="submission" date="2020-05" db="EMBL/GenBank/DDBJ databases">
        <title>Complete genome sequence of Deefgea sp. D17.</title>
        <authorList>
            <person name="Bae J.-W."/>
            <person name="Han J.E."/>
        </authorList>
    </citation>
    <scope>NUCLEOTIDE SEQUENCE [LARGE SCALE GENOMIC DNA]</scope>
    <source>
        <strain evidence="6 7">D17</strain>
    </source>
</reference>
<dbReference type="Pfam" id="PF00072">
    <property type="entry name" value="Response_reg"/>
    <property type="match status" value="1"/>
</dbReference>
<dbReference type="EC" id="2.7.7.65" evidence="1"/>
<dbReference type="SMART" id="SM00267">
    <property type="entry name" value="GGDEF"/>
    <property type="match status" value="1"/>
</dbReference>
<sequence>MDEAFILVVDDQMNTIETLGEVLGDEHDVHFALSAEQALSHIDRKLPELILLDIMMPEVDGFKFCEIIKSKLETRDIPIIFISSLSSPEQETRGLEAGAVDYIIKPFNASIVRARVHNHLELKRTKDLLRVLSQTDVLTGMANRRRLFELLDQVQDRSLRLTQPLSILLIDVDSFKQYNDLYGHISGDVCLQRVAGVIQSSLRSVTDVAARYGGEEFCCVLENADQELAIQIAERIRSSIEALQIPHLNSAVTTCVTASIGVATSSAASRIQHAQLLMNADKALYAAKDQGRNQVRHASVNLL</sequence>
<dbReference type="InterPro" id="IPR001789">
    <property type="entry name" value="Sig_transdc_resp-reg_receiver"/>
</dbReference>
<dbReference type="PROSITE" id="PS50887">
    <property type="entry name" value="GGDEF"/>
    <property type="match status" value="1"/>
</dbReference>
<evidence type="ECO:0000256" key="2">
    <source>
        <dbReference type="ARBA" id="ARBA00034247"/>
    </source>
</evidence>
<organism evidence="6 7">
    <name type="scientific">Deefgea piscis</name>
    <dbReference type="NCBI Taxonomy" id="2739061"/>
    <lineage>
        <taxon>Bacteria</taxon>
        <taxon>Pseudomonadati</taxon>
        <taxon>Pseudomonadota</taxon>
        <taxon>Betaproteobacteria</taxon>
        <taxon>Neisseriales</taxon>
        <taxon>Chitinibacteraceae</taxon>
        <taxon>Deefgea</taxon>
    </lineage>
</organism>
<dbReference type="PANTHER" id="PTHR45138">
    <property type="entry name" value="REGULATORY COMPONENTS OF SENSORY TRANSDUCTION SYSTEM"/>
    <property type="match status" value="1"/>
</dbReference>
<dbReference type="AlphaFoldDB" id="A0A6M8SRX3"/>
<comment type="catalytic activity">
    <reaction evidence="2">
        <text>2 GTP = 3',3'-c-di-GMP + 2 diphosphate</text>
        <dbReference type="Rhea" id="RHEA:24898"/>
        <dbReference type="ChEBI" id="CHEBI:33019"/>
        <dbReference type="ChEBI" id="CHEBI:37565"/>
        <dbReference type="ChEBI" id="CHEBI:58805"/>
        <dbReference type="EC" id="2.7.7.65"/>
    </reaction>
</comment>
<dbReference type="InterPro" id="IPR043128">
    <property type="entry name" value="Rev_trsase/Diguanyl_cyclase"/>
</dbReference>
<name>A0A6M8SRX3_9NEIS</name>
<dbReference type="Proteomes" id="UP000504844">
    <property type="component" value="Chromosome"/>
</dbReference>
<evidence type="ECO:0000256" key="3">
    <source>
        <dbReference type="PROSITE-ProRule" id="PRU00169"/>
    </source>
</evidence>
<keyword evidence="3" id="KW-0597">Phosphoprotein</keyword>
<feature type="domain" description="GGDEF" evidence="5">
    <location>
        <begin position="163"/>
        <end position="300"/>
    </location>
</feature>
<dbReference type="GO" id="GO:0043709">
    <property type="term" value="P:cell adhesion involved in single-species biofilm formation"/>
    <property type="evidence" value="ECO:0007669"/>
    <property type="project" value="TreeGrafter"/>
</dbReference>
<dbReference type="KEGG" id="dee:HQN60_09325"/>
<dbReference type="NCBIfam" id="TIGR00254">
    <property type="entry name" value="GGDEF"/>
    <property type="match status" value="1"/>
</dbReference>
<feature type="modified residue" description="4-aspartylphosphate" evidence="3">
    <location>
        <position position="53"/>
    </location>
</feature>
<dbReference type="Pfam" id="PF00990">
    <property type="entry name" value="GGDEF"/>
    <property type="match status" value="1"/>
</dbReference>
<dbReference type="FunFam" id="3.30.70.270:FF:000001">
    <property type="entry name" value="Diguanylate cyclase domain protein"/>
    <property type="match status" value="1"/>
</dbReference>
<dbReference type="InterPro" id="IPR000160">
    <property type="entry name" value="GGDEF_dom"/>
</dbReference>